<evidence type="ECO:0000313" key="2">
    <source>
        <dbReference type="Proteomes" id="UP000103899"/>
    </source>
</evidence>
<dbReference type="EMBL" id="JQ805139">
    <property type="protein sequence ID" value="AFK83830.1"/>
    <property type="molecule type" value="Genomic_DNA"/>
</dbReference>
<accession>I3VPY6</accession>
<sequence>MRAAKAAFVFGVAIAVFSTIPVCYAAPYALSVGQIRGLCCKKIDETVSIPPPTTWWAPQRGYCDTNGIR</sequence>
<dbReference type="Proteomes" id="UP000103899">
    <property type="component" value="Segment"/>
</dbReference>
<dbReference type="KEGG" id="vg:80534717"/>
<protein>
    <submittedName>
        <fullName evidence="1">B5</fullName>
    </submittedName>
</protein>
<proteinExistence type="predicted"/>
<organism evidence="1 2">
    <name type="scientific">miniopterid betaherpesvirus 1</name>
    <dbReference type="NCBI Taxonomy" id="3070189"/>
    <lineage>
        <taxon>Viruses</taxon>
        <taxon>Duplodnaviria</taxon>
        <taxon>Heunggongvirae</taxon>
        <taxon>Peploviricota</taxon>
        <taxon>Herviviricetes</taxon>
        <taxon>Herpesvirales</taxon>
        <taxon>Orthoherpesviridae</taxon>
        <taxon>Betaherpesvirinae</taxon>
        <taxon>Quwivirus</taxon>
        <taxon>Quwivirus miniopteridbeta1</taxon>
    </lineage>
</organism>
<reference evidence="1 2" key="1">
    <citation type="journal article" date="2012" name="J. Virol.">
        <title>A Novel Bat Herpesvirus Encodes Homologues of Major Histocompatibility Complex Classes I and II, C-Type Lectin, and a Unique Family of Immune-Related Genes.</title>
        <authorList>
            <person name="Zhang H."/>
            <person name="Todd S."/>
            <person name="Tachedjian M."/>
            <person name="Barr J.A."/>
            <person name="Luo M."/>
            <person name="Yu M."/>
            <person name="Marsh G.A."/>
            <person name="Crameri G."/>
            <person name="Wang L.F."/>
        </authorList>
    </citation>
    <scope>NUCLEOTIDE SEQUENCE [LARGE SCALE GENOMIC DNA]</scope>
    <source>
        <strain evidence="1">B7D8</strain>
    </source>
</reference>
<keyword evidence="2" id="KW-1185">Reference proteome</keyword>
<evidence type="ECO:0000313" key="1">
    <source>
        <dbReference type="EMBL" id="AFK83830.1"/>
    </source>
</evidence>
<dbReference type="RefSeq" id="YP_010797014.1">
    <property type="nucleotide sequence ID" value="NC_076129.1"/>
</dbReference>
<dbReference type="GeneID" id="80534717"/>
<name>I3VPY6_9BETA</name>